<accession>A0AA40KPW3</accession>
<feature type="compositionally biased region" description="Basic and acidic residues" evidence="1">
    <location>
        <begin position="24"/>
        <end position="33"/>
    </location>
</feature>
<feature type="region of interest" description="Disordered" evidence="1">
    <location>
        <begin position="1"/>
        <end position="40"/>
    </location>
</feature>
<evidence type="ECO:0000313" key="3">
    <source>
        <dbReference type="Proteomes" id="UP001177670"/>
    </source>
</evidence>
<reference evidence="2" key="1">
    <citation type="submission" date="2021-10" db="EMBL/GenBank/DDBJ databases">
        <title>Melipona bicolor Genome sequencing and assembly.</title>
        <authorList>
            <person name="Araujo N.S."/>
            <person name="Arias M.C."/>
        </authorList>
    </citation>
    <scope>NUCLEOTIDE SEQUENCE</scope>
    <source>
        <strain evidence="2">USP_2M_L1-L4_2017</strain>
        <tissue evidence="2">Whole body</tissue>
    </source>
</reference>
<proteinExistence type="predicted"/>
<name>A0AA40KPW3_9HYME</name>
<keyword evidence="3" id="KW-1185">Reference proteome</keyword>
<evidence type="ECO:0000313" key="2">
    <source>
        <dbReference type="EMBL" id="KAK1128383.1"/>
    </source>
</evidence>
<sequence length="104" mass="11736">MAATKRNAAGLTSAVPRATLNDEELPKEQSNELRRRKKLISSGMTFRSRRVFSLDGEKGSEKVKEKRKETTLYRTTRILKKESVDTMKMALVVSQGRAIILAPK</sequence>
<dbReference type="Proteomes" id="UP001177670">
    <property type="component" value="Unassembled WGS sequence"/>
</dbReference>
<organism evidence="2 3">
    <name type="scientific">Melipona bicolor</name>
    <dbReference type="NCBI Taxonomy" id="60889"/>
    <lineage>
        <taxon>Eukaryota</taxon>
        <taxon>Metazoa</taxon>
        <taxon>Ecdysozoa</taxon>
        <taxon>Arthropoda</taxon>
        <taxon>Hexapoda</taxon>
        <taxon>Insecta</taxon>
        <taxon>Pterygota</taxon>
        <taxon>Neoptera</taxon>
        <taxon>Endopterygota</taxon>
        <taxon>Hymenoptera</taxon>
        <taxon>Apocrita</taxon>
        <taxon>Aculeata</taxon>
        <taxon>Apoidea</taxon>
        <taxon>Anthophila</taxon>
        <taxon>Apidae</taxon>
        <taxon>Melipona</taxon>
    </lineage>
</organism>
<dbReference type="AlphaFoldDB" id="A0AA40KPW3"/>
<protein>
    <submittedName>
        <fullName evidence="2">Uncharacterized protein</fullName>
    </submittedName>
</protein>
<gene>
    <name evidence="2" type="ORF">K0M31_002847</name>
</gene>
<comment type="caution">
    <text evidence="2">The sequence shown here is derived from an EMBL/GenBank/DDBJ whole genome shotgun (WGS) entry which is preliminary data.</text>
</comment>
<evidence type="ECO:0000256" key="1">
    <source>
        <dbReference type="SAM" id="MobiDB-lite"/>
    </source>
</evidence>
<dbReference type="EMBL" id="JAHYIQ010000010">
    <property type="protein sequence ID" value="KAK1128383.1"/>
    <property type="molecule type" value="Genomic_DNA"/>
</dbReference>